<evidence type="ECO:0000256" key="1">
    <source>
        <dbReference type="SAM" id="MobiDB-lite"/>
    </source>
</evidence>
<feature type="region of interest" description="Disordered" evidence="1">
    <location>
        <begin position="169"/>
        <end position="189"/>
    </location>
</feature>
<organism evidence="2 3">
    <name type="scientific">Pseudomonas sessilinigenes</name>
    <dbReference type="NCBI Taxonomy" id="658629"/>
    <lineage>
        <taxon>Bacteria</taxon>
        <taxon>Pseudomonadati</taxon>
        <taxon>Pseudomonadota</taxon>
        <taxon>Gammaproteobacteria</taxon>
        <taxon>Pseudomonadales</taxon>
        <taxon>Pseudomonadaceae</taxon>
        <taxon>Pseudomonas</taxon>
    </lineage>
</organism>
<reference evidence="2" key="1">
    <citation type="submission" date="2021-06" db="EMBL/GenBank/DDBJ databases">
        <title>Updating the genus Pseudomonas: Description of 43 new species and partition of the Pseudomonas putida group.</title>
        <authorList>
            <person name="Girard L."/>
            <person name="Lood C."/>
            <person name="Vandamme P."/>
            <person name="Rokni-Zadeh H."/>
            <person name="van Noort V."/>
            <person name="Hofte M."/>
            <person name="Lavigne R."/>
            <person name="De Mot R."/>
        </authorList>
    </citation>
    <scope>NUCLEOTIDE SEQUENCE</scope>
    <source>
        <strain evidence="2">CMR12a</strain>
    </source>
</reference>
<dbReference type="Proteomes" id="UP000693952">
    <property type="component" value="Chromosome"/>
</dbReference>
<evidence type="ECO:0000313" key="3">
    <source>
        <dbReference type="Proteomes" id="UP000693952"/>
    </source>
</evidence>
<gene>
    <name evidence="2" type="ORF">KSS89_04905</name>
</gene>
<evidence type="ECO:0000313" key="2">
    <source>
        <dbReference type="EMBL" id="QXH41563.1"/>
    </source>
</evidence>
<proteinExistence type="predicted"/>
<accession>A0ABX8MT81</accession>
<sequence length="189" mass="21895">MRLSSRVDLPQYSEFFRTEYDEQHNVGALEAHYSIISAPLLAKPDSPIELQRLAVIWDQDHDERVIALLEAAYFQGLLAPSIFCIAEHKGHVAVITNPDLGESERQRQSRFWQRISDAVIVEDKFVVTVMLEEEYILELSPRLRSTFKTYFEHIDNAWTLGPNAYQPRPAANRRENLLSSGPRLKKRSW</sequence>
<dbReference type="EMBL" id="CP077074">
    <property type="protein sequence ID" value="QXH41563.1"/>
    <property type="molecule type" value="Genomic_DNA"/>
</dbReference>
<evidence type="ECO:0008006" key="4">
    <source>
        <dbReference type="Google" id="ProtNLM"/>
    </source>
</evidence>
<keyword evidence="3" id="KW-1185">Reference proteome</keyword>
<dbReference type="RefSeq" id="WP_068577503.1">
    <property type="nucleotide sequence ID" value="NZ_CP027706.1"/>
</dbReference>
<name>A0ABX8MT81_9PSED</name>
<protein>
    <recommendedName>
        <fullName evidence="4">DUF4123 domain-containing protein</fullName>
    </recommendedName>
</protein>